<proteinExistence type="predicted"/>
<dbReference type="Proteomes" id="UP001172721">
    <property type="component" value="Unassembled WGS sequence"/>
</dbReference>
<keyword evidence="3" id="KW-1185">Reference proteome</keyword>
<dbReference type="Gene3D" id="3.10.180.10">
    <property type="entry name" value="2,3-Dihydroxybiphenyl 1,2-Dioxygenase, domain 1"/>
    <property type="match status" value="1"/>
</dbReference>
<evidence type="ECO:0000313" key="3">
    <source>
        <dbReference type="Proteomes" id="UP001172721"/>
    </source>
</evidence>
<dbReference type="InterPro" id="IPR037523">
    <property type="entry name" value="VOC_core"/>
</dbReference>
<dbReference type="PROSITE" id="PS51819">
    <property type="entry name" value="VOC"/>
    <property type="match status" value="1"/>
</dbReference>
<dbReference type="SUPFAM" id="SSF54593">
    <property type="entry name" value="Glyoxalase/Bleomycin resistance protein/Dihydroxybiphenyl dioxygenase"/>
    <property type="match status" value="1"/>
</dbReference>
<dbReference type="Pfam" id="PF00903">
    <property type="entry name" value="Glyoxalase"/>
    <property type="match status" value="1"/>
</dbReference>
<gene>
    <name evidence="2" type="ORF">QYB97_10165</name>
</gene>
<dbReference type="InterPro" id="IPR029068">
    <property type="entry name" value="Glyas_Bleomycin-R_OHBP_Dase"/>
</dbReference>
<sequence length="128" mass="14479">MNIQRLDHLVLTVKDIEKTCDFYSEVLGMKVETFRQGRKALKFGDQKINLHQAGHEFEPKAAIPIPGSADLCFITDVPLNQVVKHLENHKVPLLEGPVERTGAQGLILSVYIRDPDENLIEISNYIED</sequence>
<evidence type="ECO:0000313" key="2">
    <source>
        <dbReference type="EMBL" id="MDN4524842.1"/>
    </source>
</evidence>
<protein>
    <submittedName>
        <fullName evidence="2">VOC family protein</fullName>
    </submittedName>
</protein>
<feature type="domain" description="VOC" evidence="1">
    <location>
        <begin position="5"/>
        <end position="125"/>
    </location>
</feature>
<dbReference type="CDD" id="cd07253">
    <property type="entry name" value="GLOD5"/>
    <property type="match status" value="1"/>
</dbReference>
<dbReference type="EMBL" id="JAUHTR010000004">
    <property type="protein sequence ID" value="MDN4524842.1"/>
    <property type="molecule type" value="Genomic_DNA"/>
</dbReference>
<dbReference type="RefSeq" id="WP_301165883.1">
    <property type="nucleotide sequence ID" value="NZ_JAUHTR010000004.1"/>
</dbReference>
<dbReference type="PANTHER" id="PTHR21366:SF14">
    <property type="entry name" value="GLYOXALASE DOMAIN-CONTAINING PROTEIN 5"/>
    <property type="match status" value="1"/>
</dbReference>
<dbReference type="InterPro" id="IPR004360">
    <property type="entry name" value="Glyas_Fos-R_dOase_dom"/>
</dbReference>
<dbReference type="PANTHER" id="PTHR21366">
    <property type="entry name" value="GLYOXALASE FAMILY PROTEIN"/>
    <property type="match status" value="1"/>
</dbReference>
<organism evidence="2 3">
    <name type="scientific">Fictibacillus fluitans</name>
    <dbReference type="NCBI Taxonomy" id="3058422"/>
    <lineage>
        <taxon>Bacteria</taxon>
        <taxon>Bacillati</taxon>
        <taxon>Bacillota</taxon>
        <taxon>Bacilli</taxon>
        <taxon>Bacillales</taxon>
        <taxon>Fictibacillaceae</taxon>
        <taxon>Fictibacillus</taxon>
    </lineage>
</organism>
<accession>A0ABT8HVN8</accession>
<evidence type="ECO:0000259" key="1">
    <source>
        <dbReference type="PROSITE" id="PS51819"/>
    </source>
</evidence>
<reference evidence="2" key="1">
    <citation type="submission" date="2023-07" db="EMBL/GenBank/DDBJ databases">
        <title>Fictibacillus sp. isolated from freshwater pond.</title>
        <authorList>
            <person name="Kirdat K."/>
            <person name="Bhat A."/>
            <person name="Mourya A."/>
            <person name="Yadav A."/>
        </authorList>
    </citation>
    <scope>NUCLEOTIDE SEQUENCE</scope>
    <source>
        <strain evidence="2">NE201</strain>
    </source>
</reference>
<dbReference type="InterPro" id="IPR050383">
    <property type="entry name" value="GlyoxalaseI/FosfomycinResist"/>
</dbReference>
<name>A0ABT8HVN8_9BACL</name>
<comment type="caution">
    <text evidence="2">The sequence shown here is derived from an EMBL/GenBank/DDBJ whole genome shotgun (WGS) entry which is preliminary data.</text>
</comment>